<comment type="caution">
    <text evidence="3">The sequence shown here is derived from an EMBL/GenBank/DDBJ whole genome shotgun (WGS) entry which is preliminary data.</text>
</comment>
<keyword evidence="1" id="KW-0560">Oxidoreductase</keyword>
<dbReference type="Gene3D" id="3.30.9.10">
    <property type="entry name" value="D-Amino Acid Oxidase, subunit A, domain 2"/>
    <property type="match status" value="1"/>
</dbReference>
<dbReference type="EMBL" id="SIHO01000001">
    <property type="protein sequence ID" value="TFU05893.1"/>
    <property type="molecule type" value="Genomic_DNA"/>
</dbReference>
<accession>A0A4Y9ERR1</accession>
<dbReference type="SUPFAM" id="SSF51905">
    <property type="entry name" value="FAD/NAD(P)-binding domain"/>
    <property type="match status" value="1"/>
</dbReference>
<dbReference type="InterPro" id="IPR036188">
    <property type="entry name" value="FAD/NAD-bd_sf"/>
</dbReference>
<dbReference type="Gene3D" id="3.50.50.60">
    <property type="entry name" value="FAD/NAD(P)-binding domain"/>
    <property type="match status" value="2"/>
</dbReference>
<dbReference type="Proteomes" id="UP000297737">
    <property type="component" value="Unassembled WGS sequence"/>
</dbReference>
<dbReference type="PROSITE" id="PS51257">
    <property type="entry name" value="PROKAR_LIPOPROTEIN"/>
    <property type="match status" value="1"/>
</dbReference>
<dbReference type="SUPFAM" id="SSF54373">
    <property type="entry name" value="FAD-linked reductases, C-terminal domain"/>
    <property type="match status" value="1"/>
</dbReference>
<protein>
    <submittedName>
        <fullName evidence="3">FAD-binding oxidoreductase</fullName>
    </submittedName>
</protein>
<reference evidence="3 4" key="1">
    <citation type="submission" date="2019-02" db="EMBL/GenBank/DDBJ databases">
        <title>Polymorphobacter sp. isolated from the lake at the Tibet of China.</title>
        <authorList>
            <person name="Li A."/>
        </authorList>
    </citation>
    <scope>NUCLEOTIDE SEQUENCE [LARGE SCALE GENOMIC DNA]</scope>
    <source>
        <strain evidence="3 4">DJ1R-1</strain>
    </source>
</reference>
<dbReference type="InterPro" id="IPR006076">
    <property type="entry name" value="FAD-dep_OxRdtase"/>
</dbReference>
<evidence type="ECO:0000313" key="4">
    <source>
        <dbReference type="Proteomes" id="UP000297737"/>
    </source>
</evidence>
<dbReference type="GO" id="GO:0016491">
    <property type="term" value="F:oxidoreductase activity"/>
    <property type="evidence" value="ECO:0007669"/>
    <property type="project" value="UniProtKB-KW"/>
</dbReference>
<dbReference type="PANTHER" id="PTHR13847:SF289">
    <property type="entry name" value="GLYCINE OXIDASE"/>
    <property type="match status" value="1"/>
</dbReference>
<keyword evidence="4" id="KW-1185">Reference proteome</keyword>
<organism evidence="3 4">
    <name type="scientific">Glacieibacterium arshaanense</name>
    <dbReference type="NCBI Taxonomy" id="2511025"/>
    <lineage>
        <taxon>Bacteria</taxon>
        <taxon>Pseudomonadati</taxon>
        <taxon>Pseudomonadota</taxon>
        <taxon>Alphaproteobacteria</taxon>
        <taxon>Sphingomonadales</taxon>
        <taxon>Sphingosinicellaceae</taxon>
        <taxon>Glacieibacterium</taxon>
    </lineage>
</organism>
<dbReference type="OrthoDB" id="9805337at2"/>
<dbReference type="Pfam" id="PF01266">
    <property type="entry name" value="DAO"/>
    <property type="match status" value="1"/>
</dbReference>
<evidence type="ECO:0000259" key="2">
    <source>
        <dbReference type="Pfam" id="PF01266"/>
    </source>
</evidence>
<proteinExistence type="predicted"/>
<dbReference type="GO" id="GO:0005737">
    <property type="term" value="C:cytoplasm"/>
    <property type="evidence" value="ECO:0007669"/>
    <property type="project" value="TreeGrafter"/>
</dbReference>
<name>A0A4Y9ERR1_9SPHN</name>
<dbReference type="PANTHER" id="PTHR13847">
    <property type="entry name" value="SARCOSINE DEHYDROGENASE-RELATED"/>
    <property type="match status" value="1"/>
</dbReference>
<dbReference type="AlphaFoldDB" id="A0A4Y9ERR1"/>
<gene>
    <name evidence="3" type="ORF">EUV02_02385</name>
</gene>
<sequence>MSNSPRTAIVIGGGLVGSACALRLAGAGLAVTVIDDAPKQRPASWGNAGHIAVEQVEPIASWATLRSAPRRHFARGGALDLPVAAIGAWLPFGLRLAAAATRFDAGKAALTRLMAGAMPAWRRLAADLGDAALLREDGHFILWETAATAAAGRAAWAATDTGSATIREATATEIEVLRGAMGAAFAGAVRCEGSAQIADQTQLAEALAAALARAGVVRHLGAATLVKRGDRVTVEVGGEGLDADVVLVAAGIGSAALLAGVGVRVPLIAERGYHIEAPTSGAMLPPRVFEDRSMIVTRFGNRLRAASFVEFSRADLPPDPRKWARLQRHVAELGLAFEGEVTPWYGSRPTLPDYLPAIGRVAGTANLAAAFGHNHLGLTLSAVTGEIVAYMLVGEAAPDPAFSTVRF</sequence>
<feature type="domain" description="FAD dependent oxidoreductase" evidence="2">
    <location>
        <begin position="9"/>
        <end position="391"/>
    </location>
</feature>
<evidence type="ECO:0000313" key="3">
    <source>
        <dbReference type="EMBL" id="TFU05893.1"/>
    </source>
</evidence>
<evidence type="ECO:0000256" key="1">
    <source>
        <dbReference type="ARBA" id="ARBA00023002"/>
    </source>
</evidence>
<dbReference type="RefSeq" id="WP_135244617.1">
    <property type="nucleotide sequence ID" value="NZ_SIHO01000001.1"/>
</dbReference>